<dbReference type="EMBL" id="CP144750">
    <property type="protein sequence ID" value="WVZ80437.1"/>
    <property type="molecule type" value="Genomic_DNA"/>
</dbReference>
<reference evidence="1 2" key="1">
    <citation type="submission" date="2024-02" db="EMBL/GenBank/DDBJ databases">
        <title>High-quality chromosome-scale genome assembly of Pensacola bahiagrass (Paspalum notatum Flugge var. saurae).</title>
        <authorList>
            <person name="Vega J.M."/>
            <person name="Podio M."/>
            <person name="Orjuela J."/>
            <person name="Siena L.A."/>
            <person name="Pessino S.C."/>
            <person name="Combes M.C."/>
            <person name="Mariac C."/>
            <person name="Albertini E."/>
            <person name="Pupilli F."/>
            <person name="Ortiz J.P.A."/>
            <person name="Leblanc O."/>
        </authorList>
    </citation>
    <scope>NUCLEOTIDE SEQUENCE [LARGE SCALE GENOMIC DNA]</scope>
    <source>
        <strain evidence="1">R1</strain>
        <tissue evidence="1">Leaf</tissue>
    </source>
</reference>
<proteinExistence type="predicted"/>
<sequence length="66" mass="8051">MMDSLTDIQQQQGFDHNLILETRATVDRMHGQSLMYYNWKGFFPKSNHTREHPMYLRATKCWDEDW</sequence>
<gene>
    <name evidence="1" type="ORF">U9M48_027910</name>
</gene>
<organism evidence="1 2">
    <name type="scientific">Paspalum notatum var. saurae</name>
    <dbReference type="NCBI Taxonomy" id="547442"/>
    <lineage>
        <taxon>Eukaryota</taxon>
        <taxon>Viridiplantae</taxon>
        <taxon>Streptophyta</taxon>
        <taxon>Embryophyta</taxon>
        <taxon>Tracheophyta</taxon>
        <taxon>Spermatophyta</taxon>
        <taxon>Magnoliopsida</taxon>
        <taxon>Liliopsida</taxon>
        <taxon>Poales</taxon>
        <taxon>Poaceae</taxon>
        <taxon>PACMAD clade</taxon>
        <taxon>Panicoideae</taxon>
        <taxon>Andropogonodae</taxon>
        <taxon>Paspaleae</taxon>
        <taxon>Paspalinae</taxon>
        <taxon>Paspalum</taxon>
    </lineage>
</organism>
<evidence type="ECO:0000313" key="1">
    <source>
        <dbReference type="EMBL" id="WVZ80437.1"/>
    </source>
</evidence>
<dbReference type="Proteomes" id="UP001341281">
    <property type="component" value="Chromosome 06"/>
</dbReference>
<protein>
    <submittedName>
        <fullName evidence="1">Uncharacterized protein</fullName>
    </submittedName>
</protein>
<name>A0AAQ3TY51_PASNO</name>
<accession>A0AAQ3TY51</accession>
<evidence type="ECO:0000313" key="2">
    <source>
        <dbReference type="Proteomes" id="UP001341281"/>
    </source>
</evidence>
<keyword evidence="2" id="KW-1185">Reference proteome</keyword>
<dbReference type="AlphaFoldDB" id="A0AAQ3TY51"/>